<feature type="domain" description="Fibronectin type-III" evidence="3">
    <location>
        <begin position="322"/>
        <end position="416"/>
    </location>
</feature>
<accession>A0AAI9K471</accession>
<comment type="caution">
    <text evidence="5">The sequence shown here is derived from an EMBL/GenBank/DDBJ whole genome shotgun (WGS) entry which is preliminary data.</text>
</comment>
<dbReference type="GO" id="GO:0009253">
    <property type="term" value="P:peptidoglycan catabolic process"/>
    <property type="evidence" value="ECO:0007669"/>
    <property type="project" value="InterPro"/>
</dbReference>
<dbReference type="InterPro" id="IPR003646">
    <property type="entry name" value="SH3-like_bac-type"/>
</dbReference>
<feature type="domain" description="SH3b" evidence="4">
    <location>
        <begin position="791"/>
        <end position="860"/>
    </location>
</feature>
<dbReference type="PROSITE" id="PS50853">
    <property type="entry name" value="FN3"/>
    <property type="match status" value="4"/>
</dbReference>
<dbReference type="CDD" id="cd00063">
    <property type="entry name" value="FN3"/>
    <property type="match status" value="4"/>
</dbReference>
<feature type="chain" id="PRO_5042571610" description="Lysozyme" evidence="2">
    <location>
        <begin position="24"/>
        <end position="860"/>
    </location>
</feature>
<evidence type="ECO:0000256" key="2">
    <source>
        <dbReference type="SAM" id="SignalP"/>
    </source>
</evidence>
<dbReference type="Proteomes" id="UP000660047">
    <property type="component" value="Unassembled WGS sequence"/>
</dbReference>
<name>A0AAI9K471_9FIRM</name>
<proteinExistence type="inferred from homology"/>
<dbReference type="Pfam" id="PF08239">
    <property type="entry name" value="SH3_3"/>
    <property type="match status" value="1"/>
</dbReference>
<dbReference type="CDD" id="cd06414">
    <property type="entry name" value="GH25_LytC-like"/>
    <property type="match status" value="1"/>
</dbReference>
<dbReference type="Gene3D" id="2.60.40.10">
    <property type="entry name" value="Immunoglobulins"/>
    <property type="match status" value="4"/>
</dbReference>
<dbReference type="SUPFAM" id="SSF49265">
    <property type="entry name" value="Fibronectin type III"/>
    <property type="match status" value="2"/>
</dbReference>
<dbReference type="GO" id="GO:0016998">
    <property type="term" value="P:cell wall macromolecule catabolic process"/>
    <property type="evidence" value="ECO:0007669"/>
    <property type="project" value="InterPro"/>
</dbReference>
<evidence type="ECO:0000256" key="1">
    <source>
        <dbReference type="ARBA" id="ARBA00010646"/>
    </source>
</evidence>
<dbReference type="InterPro" id="IPR017853">
    <property type="entry name" value="GH"/>
</dbReference>
<dbReference type="SMART" id="SM00287">
    <property type="entry name" value="SH3b"/>
    <property type="match status" value="1"/>
</dbReference>
<dbReference type="InterPro" id="IPR036116">
    <property type="entry name" value="FN3_sf"/>
</dbReference>
<feature type="domain" description="Fibronectin type-III" evidence="3">
    <location>
        <begin position="417"/>
        <end position="511"/>
    </location>
</feature>
<dbReference type="InterPro" id="IPR002053">
    <property type="entry name" value="Glyco_hydro_25"/>
</dbReference>
<dbReference type="Pfam" id="PF00041">
    <property type="entry name" value="fn3"/>
    <property type="match status" value="3"/>
</dbReference>
<feature type="domain" description="Fibronectin type-III" evidence="3">
    <location>
        <begin position="512"/>
        <end position="606"/>
    </location>
</feature>
<dbReference type="InterPro" id="IPR003961">
    <property type="entry name" value="FN3_dom"/>
</dbReference>
<feature type="signal peptide" evidence="2">
    <location>
        <begin position="1"/>
        <end position="23"/>
    </location>
</feature>
<evidence type="ECO:0008006" key="7">
    <source>
        <dbReference type="Google" id="ProtNLM"/>
    </source>
</evidence>
<dbReference type="RefSeq" id="WP_055223204.1">
    <property type="nucleotide sequence ID" value="NZ_BLYL01000004.1"/>
</dbReference>
<reference evidence="5" key="1">
    <citation type="submission" date="2020-06" db="EMBL/GenBank/DDBJ databases">
        <title>Characterization of fructooligosaccharide metabolism and fructooligosaccharide-degrading enzymes in human commensal butyrate producers.</title>
        <authorList>
            <person name="Tanno H."/>
            <person name="Fujii T."/>
            <person name="Hirano K."/>
            <person name="Maeno S."/>
            <person name="Tonozuka T."/>
            <person name="Sakamoto M."/>
            <person name="Ohkuma M."/>
            <person name="Tochio T."/>
            <person name="Endo A."/>
        </authorList>
    </citation>
    <scope>NUCLEOTIDE SEQUENCE</scope>
    <source>
        <strain evidence="5">JCM 31265</strain>
    </source>
</reference>
<dbReference type="InterPro" id="IPR013783">
    <property type="entry name" value="Ig-like_fold"/>
</dbReference>
<feature type="domain" description="Fibronectin type-III" evidence="3">
    <location>
        <begin position="607"/>
        <end position="700"/>
    </location>
</feature>
<dbReference type="GO" id="GO:0003796">
    <property type="term" value="F:lysozyme activity"/>
    <property type="evidence" value="ECO:0007669"/>
    <property type="project" value="InterPro"/>
</dbReference>
<dbReference type="PANTHER" id="PTHR34135:SF2">
    <property type="entry name" value="LYSOZYME"/>
    <property type="match status" value="1"/>
</dbReference>
<gene>
    <name evidence="5" type="ORF">COEU31_08920</name>
</gene>
<dbReference type="Gene3D" id="2.30.30.40">
    <property type="entry name" value="SH3 Domains"/>
    <property type="match status" value="1"/>
</dbReference>
<dbReference type="SMART" id="SM00060">
    <property type="entry name" value="FN3"/>
    <property type="match status" value="4"/>
</dbReference>
<organism evidence="5 6">
    <name type="scientific">Coprococcus eutactus</name>
    <dbReference type="NCBI Taxonomy" id="33043"/>
    <lineage>
        <taxon>Bacteria</taxon>
        <taxon>Bacillati</taxon>
        <taxon>Bacillota</taxon>
        <taxon>Clostridia</taxon>
        <taxon>Lachnospirales</taxon>
        <taxon>Lachnospiraceae</taxon>
        <taxon>Coprococcus</taxon>
    </lineage>
</organism>
<dbReference type="PANTHER" id="PTHR34135">
    <property type="entry name" value="LYSOZYME"/>
    <property type="match status" value="1"/>
</dbReference>
<dbReference type="PROSITE" id="PS51904">
    <property type="entry name" value="GLYCOSYL_HYDROL_F25_2"/>
    <property type="match status" value="1"/>
</dbReference>
<protein>
    <recommendedName>
        <fullName evidence="7">Lysozyme</fullName>
    </recommendedName>
</protein>
<evidence type="ECO:0000313" key="5">
    <source>
        <dbReference type="EMBL" id="GFO93846.1"/>
    </source>
</evidence>
<keyword evidence="2" id="KW-0732">Signal</keyword>
<dbReference type="SUPFAM" id="SSF51445">
    <property type="entry name" value="(Trans)glycosidases"/>
    <property type="match status" value="1"/>
</dbReference>
<dbReference type="GO" id="GO:0016052">
    <property type="term" value="P:carbohydrate catabolic process"/>
    <property type="evidence" value="ECO:0007669"/>
    <property type="project" value="TreeGrafter"/>
</dbReference>
<sequence>MIIRKFTRIILGAALGISVFAFAGNVPETAYAANMSDISVTSTREDVQQVVDDGNFDYTELDGTEIDHIYELYNNDPETIKQLQRQSDYNATGDIATLSARYTHSSMFDGYKVIKGIDVSEWNGDNINWKKVKAAGISYAFIRVGGRYYGSGKYFIDSTYKDNIKNALNAGVDVGVYFYSQAISTSEAKTEAKYTTDLISGYNITYPVVMDYEYAWEDGGLSGRLYNAHLSKSAATHVIKAFCAAVESKGYVGMIYASKTVITDDMNASSIAQSYPIWNAQYNDTDTLTVKHSYWQYSDVGKVSGISNATDMNFRYVKSPAAPSSLTQSACTDSTITLTWTKIPEVYAYQIVRYDSSEDKYVSVGIAKGAGTTTFTDKNLQDGKKYTYKVRGYYKLSSGAIYGAYSAECTGITIADTIENFAAAVTAPTSVKLSWSPIPAATGYRVYRSNGSSGSYETIATTNSPDDCEVTDSQLNPGTKYNYKVRAYTTTDTNTIWHVLSDAKAITTDPGEVTGLKITSAYTSSLTLKWNKQENVDGYIVYVWEPSNATWTRLAKISSKSTDTYTHKGLPHSTEYSYTVCAYYKKNGTYHYTETASAVSGFTGPAVPSQIATASRTANSVTIRWTQISDATGYTVYKYNTSSKSFEQVARISGSSNRTYTFTGLKAGTEYKFGVRAYTERNGFTGFSDRKDFSSCTLPATFTSSFKYTPLGSQRFLQWSKLSYADGYIVYKYDQKANKYTRVKKITSNKTNFCFVPNLRRGYGYRVLAYMKYNGKIYYGAISKAPIKNTSLTGTITDSSVNLRAKAGTNSRVVRTLARGSKVKISGYAKSGRYIWYKVTYTRGSRKYTGYIRSDFIRVK</sequence>
<evidence type="ECO:0000259" key="4">
    <source>
        <dbReference type="PROSITE" id="PS51781"/>
    </source>
</evidence>
<comment type="similarity">
    <text evidence="1">Belongs to the glycosyl hydrolase 25 family.</text>
</comment>
<dbReference type="AlphaFoldDB" id="A0AAI9K471"/>
<dbReference type="EMBL" id="BLYL01000004">
    <property type="protein sequence ID" value="GFO93846.1"/>
    <property type="molecule type" value="Genomic_DNA"/>
</dbReference>
<evidence type="ECO:0000313" key="6">
    <source>
        <dbReference type="Proteomes" id="UP000660047"/>
    </source>
</evidence>
<dbReference type="Gene3D" id="3.20.20.80">
    <property type="entry name" value="Glycosidases"/>
    <property type="match status" value="1"/>
</dbReference>
<evidence type="ECO:0000259" key="3">
    <source>
        <dbReference type="PROSITE" id="PS50853"/>
    </source>
</evidence>
<dbReference type="Pfam" id="PF01183">
    <property type="entry name" value="Glyco_hydro_25"/>
    <property type="match status" value="1"/>
</dbReference>
<dbReference type="PROSITE" id="PS51781">
    <property type="entry name" value="SH3B"/>
    <property type="match status" value="1"/>
</dbReference>